<dbReference type="Proteomes" id="UP000318126">
    <property type="component" value="Unassembled WGS sequence"/>
</dbReference>
<feature type="transmembrane region" description="Helical" evidence="1">
    <location>
        <begin position="36"/>
        <end position="59"/>
    </location>
</feature>
<evidence type="ECO:0000256" key="1">
    <source>
        <dbReference type="SAM" id="Phobius"/>
    </source>
</evidence>
<evidence type="ECO:0000313" key="3">
    <source>
        <dbReference type="Proteomes" id="UP000318126"/>
    </source>
</evidence>
<dbReference type="OrthoDB" id="5298497at2"/>
<keyword evidence="1" id="KW-1133">Transmembrane helix</keyword>
<gene>
    <name evidence="2" type="ORF">FN961_12775</name>
</gene>
<name>A0A553JNF8_SHEHA</name>
<protein>
    <submittedName>
        <fullName evidence="2">DUF58 domain-containing protein</fullName>
    </submittedName>
</protein>
<sequence>MGKSNTQQGRIRQWFSRWLASRLPPASKVTLAHKSVFILPTSFGMLWLFLVLILFLFGTNYQNNLVIALSLLLLSVFNTCIIYSYRNLAGLTISSKSCPQAYAGDTLVFPIHLSAKQTQFSVLINYPQNQIKRLDRVTTQPTNTLISFDNSYRGIVSPGRLKIESRYPLGLCRAWSHVDLDNQHIVFASPLDAKEQLTHFDNSHEYIANDQGGHIPGVDEFKGLRQHIPGESLKQVAWKQLAQGRGMLTKEFQQPQGQPQWLTLADLTINELETRLSQLTHSVDTLSEKGQVFGLVLGDNIIPPSEGESHRIRCLQAIALVPAKSETQQ</sequence>
<keyword evidence="1" id="KW-0472">Membrane</keyword>
<evidence type="ECO:0000313" key="2">
    <source>
        <dbReference type="EMBL" id="TRY13992.1"/>
    </source>
</evidence>
<dbReference type="AlphaFoldDB" id="A0A553JNF8"/>
<dbReference type="RefSeq" id="WP_144040563.1">
    <property type="nucleotide sequence ID" value="NZ_BMPL01000014.1"/>
</dbReference>
<keyword evidence="3" id="KW-1185">Reference proteome</keyword>
<comment type="caution">
    <text evidence="2">The sequence shown here is derived from an EMBL/GenBank/DDBJ whole genome shotgun (WGS) entry which is preliminary data.</text>
</comment>
<organism evidence="2 3">
    <name type="scientific">Shewanella hanedai</name>
    <name type="common">Alteromonas hanedai</name>
    <dbReference type="NCBI Taxonomy" id="25"/>
    <lineage>
        <taxon>Bacteria</taxon>
        <taxon>Pseudomonadati</taxon>
        <taxon>Pseudomonadota</taxon>
        <taxon>Gammaproteobacteria</taxon>
        <taxon>Alteromonadales</taxon>
        <taxon>Shewanellaceae</taxon>
        <taxon>Shewanella</taxon>
    </lineage>
</organism>
<reference evidence="3" key="1">
    <citation type="submission" date="2019-07" db="EMBL/GenBank/DDBJ databases">
        <title>Shewanella sp. YLB-08 draft genomic sequence.</title>
        <authorList>
            <person name="Yu L."/>
        </authorList>
    </citation>
    <scope>NUCLEOTIDE SEQUENCE [LARGE SCALE GENOMIC DNA]</scope>
    <source>
        <strain evidence="3">JCM 20706</strain>
    </source>
</reference>
<dbReference type="PANTHER" id="PTHR34351:SF1">
    <property type="entry name" value="SLR1927 PROTEIN"/>
    <property type="match status" value="1"/>
</dbReference>
<dbReference type="PANTHER" id="PTHR34351">
    <property type="entry name" value="SLR1927 PROTEIN-RELATED"/>
    <property type="match status" value="1"/>
</dbReference>
<accession>A0A553JNF8</accession>
<feature type="transmembrane region" description="Helical" evidence="1">
    <location>
        <begin position="65"/>
        <end position="85"/>
    </location>
</feature>
<proteinExistence type="predicted"/>
<dbReference type="EMBL" id="VKGK01000014">
    <property type="protein sequence ID" value="TRY13992.1"/>
    <property type="molecule type" value="Genomic_DNA"/>
</dbReference>
<keyword evidence="1" id="KW-0812">Transmembrane</keyword>